<dbReference type="AlphaFoldDB" id="A0A4Q9L2Y7"/>
<comment type="caution">
    <text evidence="1">The sequence shown here is derived from an EMBL/GenBank/DDBJ whole genome shotgun (WGS) entry which is preliminary data.</text>
</comment>
<dbReference type="VEuPathDB" id="MicrosporidiaDB:CWI37_0618p0010"/>
<organism evidence="1 2">
    <name type="scientific">Hamiltosporidium tvaerminnensis</name>
    <dbReference type="NCBI Taxonomy" id="1176355"/>
    <lineage>
        <taxon>Eukaryota</taxon>
        <taxon>Fungi</taxon>
        <taxon>Fungi incertae sedis</taxon>
        <taxon>Microsporidia</taxon>
        <taxon>Dubosqiidae</taxon>
        <taxon>Hamiltosporidium</taxon>
    </lineage>
</organism>
<accession>A0A4Q9L2Y7</accession>
<reference evidence="1 2" key="1">
    <citation type="submission" date="2017-12" db="EMBL/GenBank/DDBJ databases">
        <authorList>
            <person name="Pombert J.-F."/>
            <person name="Haag K.L."/>
            <person name="Ebert D."/>
        </authorList>
    </citation>
    <scope>NUCLEOTIDE SEQUENCE [LARGE SCALE GENOMIC DNA]</scope>
    <source>
        <strain evidence="1">FI-OER-3-3</strain>
    </source>
</reference>
<evidence type="ECO:0000313" key="1">
    <source>
        <dbReference type="EMBL" id="TBU01829.1"/>
    </source>
</evidence>
<name>A0A4Q9L2Y7_9MICR</name>
<dbReference type="Proteomes" id="UP000292362">
    <property type="component" value="Unassembled WGS sequence"/>
</dbReference>
<evidence type="ECO:0000313" key="2">
    <source>
        <dbReference type="Proteomes" id="UP000292362"/>
    </source>
</evidence>
<proteinExistence type="predicted"/>
<dbReference type="EMBL" id="PITJ01000618">
    <property type="protein sequence ID" value="TBU01829.1"/>
    <property type="molecule type" value="Genomic_DNA"/>
</dbReference>
<protein>
    <submittedName>
        <fullName evidence="1">Uncharacterized protein</fullName>
    </submittedName>
</protein>
<sequence length="185" mass="21811">MDPKITFEAAITDTKSTIYRTVMNLLLQGFSCLIGNLICFFPNFEDLYRFLYDNDKDKLQYKSEVCSNTLTFCPLKSKYRMKSYDDLPFQKLNSKVIKNSEYLKNWTFYKKINKFSDICPEEILEMPLNRFFWLGNQNITNVWNETGRKVNPDSSKCPIKGIFRSDLADINQIEDADNIEKLKKK</sequence>
<gene>
    <name evidence="1" type="ORF">CWI37_0618p0010</name>
</gene>